<keyword evidence="3" id="KW-1185">Reference proteome</keyword>
<dbReference type="AlphaFoldDB" id="A0A5S4YSY0"/>
<feature type="transmembrane region" description="Helical" evidence="1">
    <location>
        <begin position="43"/>
        <end position="62"/>
    </location>
</feature>
<organism evidence="2 3">
    <name type="scientific">Bradyrhizobium hipponense</name>
    <dbReference type="NCBI Taxonomy" id="2605638"/>
    <lineage>
        <taxon>Bacteria</taxon>
        <taxon>Pseudomonadati</taxon>
        <taxon>Pseudomonadota</taxon>
        <taxon>Alphaproteobacteria</taxon>
        <taxon>Hyphomicrobiales</taxon>
        <taxon>Nitrobacteraceae</taxon>
        <taxon>Bradyrhizobium</taxon>
    </lineage>
</organism>
<name>A0A5S4YSY0_9BRAD</name>
<keyword evidence="1" id="KW-0472">Membrane</keyword>
<reference evidence="2 3" key="1">
    <citation type="submission" date="2019-08" db="EMBL/GenBank/DDBJ databases">
        <title>Bradyrhizobium hipponensis sp. nov., a rhizobium isolated from a Lupinus angustifolius root nodule in Tunisia.</title>
        <authorList>
            <person name="Off K."/>
            <person name="Rejili M."/>
            <person name="Mars M."/>
            <person name="Brachmann A."/>
            <person name="Marin M."/>
        </authorList>
    </citation>
    <scope>NUCLEOTIDE SEQUENCE [LARGE SCALE GENOMIC DNA]</scope>
    <source>
        <strain evidence="3">aSej3</strain>
    </source>
</reference>
<protein>
    <submittedName>
        <fullName evidence="2">Uncharacterized protein</fullName>
    </submittedName>
</protein>
<keyword evidence="1" id="KW-0812">Transmembrane</keyword>
<dbReference type="RefSeq" id="WP_148738247.1">
    <property type="nucleotide sequence ID" value="NZ_VSTH01000018.1"/>
</dbReference>
<evidence type="ECO:0000313" key="3">
    <source>
        <dbReference type="Proteomes" id="UP000324797"/>
    </source>
</evidence>
<gene>
    <name evidence="2" type="ORF">FXV83_05825</name>
</gene>
<proteinExistence type="predicted"/>
<evidence type="ECO:0000256" key="1">
    <source>
        <dbReference type="SAM" id="Phobius"/>
    </source>
</evidence>
<accession>A0A5S4YSY0</accession>
<evidence type="ECO:0000313" key="2">
    <source>
        <dbReference type="EMBL" id="TYO67490.1"/>
    </source>
</evidence>
<keyword evidence="1" id="KW-1133">Transmembrane helix</keyword>
<sequence>MFDRFSKRAGRKAVLATAAVLALTSVAPTASYAGGRHWHGGGGAAAAAAIAGIVGTGLAIAASRDAYAYDYGPAYYGGPGYYGGPAYYSGPAYYGSGPYYGRDPDYPYQGYVGRDPFATCSRSGANCW</sequence>
<dbReference type="EMBL" id="VSTH01000018">
    <property type="protein sequence ID" value="TYO67490.1"/>
    <property type="molecule type" value="Genomic_DNA"/>
</dbReference>
<comment type="caution">
    <text evidence="2">The sequence shown here is derived from an EMBL/GenBank/DDBJ whole genome shotgun (WGS) entry which is preliminary data.</text>
</comment>
<dbReference type="Proteomes" id="UP000324797">
    <property type="component" value="Unassembled WGS sequence"/>
</dbReference>